<gene>
    <name evidence="6" type="ORF">ACJMK2_023711</name>
</gene>
<evidence type="ECO:0000313" key="7">
    <source>
        <dbReference type="Proteomes" id="UP001634394"/>
    </source>
</evidence>
<dbReference type="Gene3D" id="2.130.10.10">
    <property type="entry name" value="YVTN repeat-like/Quinoprotein amine dehydrogenase"/>
    <property type="match status" value="1"/>
</dbReference>
<protein>
    <recommendedName>
        <fullName evidence="8">WD repeat protein mio zinc-ribbon like domain-containing protein</fullName>
    </recommendedName>
</protein>
<evidence type="ECO:0000256" key="1">
    <source>
        <dbReference type="ARBA" id="ARBA00009713"/>
    </source>
</evidence>
<evidence type="ECO:0000313" key="6">
    <source>
        <dbReference type="EMBL" id="KAL3832031.1"/>
    </source>
</evidence>
<dbReference type="EMBL" id="JBJQND010000019">
    <property type="protein sequence ID" value="KAL3832031.1"/>
    <property type="molecule type" value="Genomic_DNA"/>
</dbReference>
<dbReference type="CDD" id="cd16691">
    <property type="entry name" value="mRING-H2-C3H3C2_Mio"/>
    <property type="match status" value="1"/>
</dbReference>
<dbReference type="PANTHER" id="PTHR16453">
    <property type="entry name" value="WD40 DOMAIN-CONTAINING PROTEIN MIO FAMILY MEMBER"/>
    <property type="match status" value="1"/>
</dbReference>
<dbReference type="Pfam" id="PF17034">
    <property type="entry name" value="zinc_ribbon_16"/>
    <property type="match status" value="1"/>
</dbReference>
<comment type="similarity">
    <text evidence="1">Belongs to the WD repeat mio family.</text>
</comment>
<evidence type="ECO:0000256" key="2">
    <source>
        <dbReference type="ARBA" id="ARBA00022574"/>
    </source>
</evidence>
<name>A0ABD3T5Y1_SINWO</name>
<dbReference type="PANTHER" id="PTHR16453:SF9">
    <property type="entry name" value="GATOR COMPLEX PROTEIN MIOS"/>
    <property type="match status" value="1"/>
</dbReference>
<dbReference type="SMART" id="SM00320">
    <property type="entry name" value="WD40"/>
    <property type="match status" value="6"/>
</dbReference>
<proteinExistence type="inferred from homology"/>
<comment type="caution">
    <text evidence="6">The sequence shown here is derived from an EMBL/GenBank/DDBJ whole genome shotgun (WGS) entry which is preliminary data.</text>
</comment>
<evidence type="ECO:0000256" key="3">
    <source>
        <dbReference type="ARBA" id="ARBA00022737"/>
    </source>
</evidence>
<keyword evidence="3" id="KW-0677">Repeat</keyword>
<feature type="domain" description="GATOR2 complex protein MIO zinc-ribbon like" evidence="4">
    <location>
        <begin position="735"/>
        <end position="852"/>
    </location>
</feature>
<keyword evidence="2" id="KW-0853">WD repeat</keyword>
<dbReference type="InterPro" id="IPR001680">
    <property type="entry name" value="WD40_rpt"/>
</dbReference>
<evidence type="ECO:0000259" key="4">
    <source>
        <dbReference type="Pfam" id="PF17034"/>
    </source>
</evidence>
<feature type="domain" description="MIOS-like alpha-solenoid" evidence="5">
    <location>
        <begin position="381"/>
        <end position="621"/>
    </location>
</feature>
<sequence length="865" mass="97142">MKVLWSPTKSDFFLTYSNSSVYLYQTSQGTSTVDAGAVELNDGTYATRLAENSEVPFIKCVAWSPAKLEDNLIAVGTANGRVILSNFGQEADNDLVGREFVPKHQKQCVYLFWNPQDQNLLAEGLDKHGKDCCVAIWDINAKTGGETASLERQRYSSSTSDINAVTRPYVEIGQGETTTSFSWFHKEPKAFVTGMSGKLKVYDLRDASKPHLFTQTKAVYGVCADPQSDSRIASFSESHIAVWDTRSFEKPLLTLQETKPVITIDWCPTRRGYLAVLCKDSSNIKLFDIRHSVIGSEELDPLITERTVQPKKLSSISYFSWHPTFENRLLTVSPDGELRDVQVFERIPVTLASNFHFSWACGRKIIDLYIKDEEMDISTKMKNRALGGYGLFTEDLMQNAFAVKNEPHLYGLWSWLTNAKEIIAQEESQSKGTQSTWTKFIGVKNLLWSDNTSTGGQRSDVETVTWSYPDGSRSNSSQDNSPIYKYTSPLRSKALQMCGWDYKREARDSLLALLASLQAQGDFERAAAIALFNLKIGKAVDILCHADIPNGHAVAMALAGFTNEKNALWRKTCANLRHSLEDPYLRAMFAFLSSDKENFDDVLTEEPCMAVKDRVAFACIYLDDQKLWEYLEYLSQELKYTGNLDGILLSGASEEGVELLQSYVDITSDIQTAALAAIYCMPSEITKDIRVTTWIESYRNLLDSWRLWHQRSKFDILRHILDSNMRVPTHAFVSCNFCGKSVACNMTLASKVRPYMMSGGHSTQTKPRLTCCPGCKKPLPRCSICLMNLGTPSGSALYQQKEPSDFEEKLSSFGNWFTWCQTCRHGGHAAHIRDWFQNHSDCPVTGCSCKCMILDSVGQLSAQSK</sequence>
<keyword evidence="7" id="KW-1185">Reference proteome</keyword>
<organism evidence="6 7">
    <name type="scientific">Sinanodonta woodiana</name>
    <name type="common">Chinese pond mussel</name>
    <name type="synonym">Anodonta woodiana</name>
    <dbReference type="NCBI Taxonomy" id="1069815"/>
    <lineage>
        <taxon>Eukaryota</taxon>
        <taxon>Metazoa</taxon>
        <taxon>Spiralia</taxon>
        <taxon>Lophotrochozoa</taxon>
        <taxon>Mollusca</taxon>
        <taxon>Bivalvia</taxon>
        <taxon>Autobranchia</taxon>
        <taxon>Heteroconchia</taxon>
        <taxon>Palaeoheterodonta</taxon>
        <taxon>Unionida</taxon>
        <taxon>Unionoidea</taxon>
        <taxon>Unionidae</taxon>
        <taxon>Unioninae</taxon>
        <taxon>Sinanodonta</taxon>
    </lineage>
</organism>
<dbReference type="Proteomes" id="UP001634394">
    <property type="component" value="Unassembled WGS sequence"/>
</dbReference>
<reference evidence="6 7" key="1">
    <citation type="submission" date="2024-11" db="EMBL/GenBank/DDBJ databases">
        <title>Chromosome-level genome assembly of the freshwater bivalve Anodonta woodiana.</title>
        <authorList>
            <person name="Chen X."/>
        </authorList>
    </citation>
    <scope>NUCLEOTIDE SEQUENCE [LARGE SCALE GENOMIC DNA]</scope>
    <source>
        <strain evidence="6">MN2024</strain>
        <tissue evidence="6">Gills</tissue>
    </source>
</reference>
<dbReference type="Pfam" id="PF21719">
    <property type="entry name" value="MIOS_a-sol"/>
    <property type="match status" value="1"/>
</dbReference>
<dbReference type="Pfam" id="PF21720">
    <property type="entry name" value="MIOS_WD40"/>
    <property type="match status" value="1"/>
</dbReference>
<evidence type="ECO:0000259" key="5">
    <source>
        <dbReference type="Pfam" id="PF21719"/>
    </source>
</evidence>
<dbReference type="SUPFAM" id="SSF50978">
    <property type="entry name" value="WD40 repeat-like"/>
    <property type="match status" value="1"/>
</dbReference>
<dbReference type="InterPro" id="IPR037593">
    <property type="entry name" value="MIOS/Sea4"/>
</dbReference>
<dbReference type="InterPro" id="IPR049092">
    <property type="entry name" value="MIOS_a-sol"/>
</dbReference>
<dbReference type="InterPro" id="IPR036322">
    <property type="entry name" value="WD40_repeat_dom_sf"/>
</dbReference>
<accession>A0ABD3T5Y1</accession>
<dbReference type="InterPro" id="IPR031488">
    <property type="entry name" value="Zn_ribbon_mio"/>
</dbReference>
<dbReference type="AlphaFoldDB" id="A0ABD3T5Y1"/>
<evidence type="ECO:0008006" key="8">
    <source>
        <dbReference type="Google" id="ProtNLM"/>
    </source>
</evidence>
<dbReference type="InterPro" id="IPR015943">
    <property type="entry name" value="WD40/YVTN_repeat-like_dom_sf"/>
</dbReference>